<keyword evidence="1" id="KW-1133">Transmembrane helix</keyword>
<keyword evidence="3" id="KW-1185">Reference proteome</keyword>
<protein>
    <submittedName>
        <fullName evidence="2">Uncharacterized protein</fullName>
    </submittedName>
</protein>
<dbReference type="RefSeq" id="WP_301999109.1">
    <property type="nucleotide sequence ID" value="NZ_JAMJEV010000005.1"/>
</dbReference>
<sequence>MKLVLSLAKLLKKVLAVLVLIAMVMSAYMLWARPYQLNWGATELELNQAMPGDHLDPQPEFFATRGITISGTPEEIWPWLLQMGYGRAGYYGYDIVENLGSPRGIRSADSILPEFQEFKIGDEVPISSVARMVFYAIEPNQYLIWTGTNQKGSFLWALYPMDDKQTRLISRIRWSFHWTEPGLLSLDLFTEFTDYLAVREILQGVKGRVEKQGEPMARQNIEVAIYVLTALTFLVTSLSLLIRRLTLKRWLTGLATGVVWLVTWFLPLPIWVGVCLEVLVFWTLFNLRDFLTKRYKPNENTI</sequence>
<name>A0ABT8QMN6_9FIRM</name>
<comment type="caution">
    <text evidence="2">The sequence shown here is derived from an EMBL/GenBank/DDBJ whole genome shotgun (WGS) entry which is preliminary data.</text>
</comment>
<keyword evidence="1" id="KW-0812">Transmembrane</keyword>
<gene>
    <name evidence="2" type="ORF">M8H41_06985</name>
</gene>
<proteinExistence type="predicted"/>
<evidence type="ECO:0000256" key="1">
    <source>
        <dbReference type="SAM" id="Phobius"/>
    </source>
</evidence>
<accession>A0ABT8QMN6</accession>
<dbReference type="EMBL" id="JAMJEV010000005">
    <property type="protein sequence ID" value="MDO0822597.1"/>
    <property type="molecule type" value="Genomic_DNA"/>
</dbReference>
<reference evidence="2" key="1">
    <citation type="submission" date="2022-05" db="EMBL/GenBank/DDBJ databases">
        <title>Expanded diversity of anoxic marine methylotrophy in a Black Sea sulfate reducing microorganism.</title>
        <authorList>
            <person name="Fischer P.Q."/>
            <person name="Stams A.J.M."/>
            <person name="Villanueva L."/>
            <person name="Sousa D.Z."/>
        </authorList>
    </citation>
    <scope>NUCLEOTIDE SEQUENCE</scope>
    <source>
        <strain evidence="2">P130</strain>
    </source>
</reference>
<organism evidence="2 3">
    <name type="scientific">Desulfosporosinus nitroreducens</name>
    <dbReference type="NCBI Taxonomy" id="2018668"/>
    <lineage>
        <taxon>Bacteria</taxon>
        <taxon>Bacillati</taxon>
        <taxon>Bacillota</taxon>
        <taxon>Clostridia</taxon>
        <taxon>Eubacteriales</taxon>
        <taxon>Desulfitobacteriaceae</taxon>
        <taxon>Desulfosporosinus</taxon>
    </lineage>
</organism>
<keyword evidence="1" id="KW-0472">Membrane</keyword>
<dbReference type="Proteomes" id="UP001176021">
    <property type="component" value="Unassembled WGS sequence"/>
</dbReference>
<feature type="transmembrane region" description="Helical" evidence="1">
    <location>
        <begin position="254"/>
        <end position="285"/>
    </location>
</feature>
<evidence type="ECO:0000313" key="2">
    <source>
        <dbReference type="EMBL" id="MDO0822597.1"/>
    </source>
</evidence>
<feature type="transmembrane region" description="Helical" evidence="1">
    <location>
        <begin position="223"/>
        <end position="242"/>
    </location>
</feature>
<evidence type="ECO:0000313" key="3">
    <source>
        <dbReference type="Proteomes" id="UP001176021"/>
    </source>
</evidence>